<organism evidence="3 4">
    <name type="scientific">Cryobacterium breve</name>
    <dbReference type="NCBI Taxonomy" id="1259258"/>
    <lineage>
        <taxon>Bacteria</taxon>
        <taxon>Bacillati</taxon>
        <taxon>Actinomycetota</taxon>
        <taxon>Actinomycetes</taxon>
        <taxon>Micrococcales</taxon>
        <taxon>Microbacteriaceae</taxon>
        <taxon>Cryobacterium</taxon>
    </lineage>
</organism>
<dbReference type="PANTHER" id="PTHR30408:SF12">
    <property type="entry name" value="TYPE I RESTRICTION ENZYME MJAVIII SPECIFICITY SUBUNIT"/>
    <property type="match status" value="1"/>
</dbReference>
<dbReference type="InterPro" id="IPR044946">
    <property type="entry name" value="Restrct_endonuc_typeI_TRD_sf"/>
</dbReference>
<protein>
    <recommendedName>
        <fullName evidence="5">Type I restriction modification DNA specificity domain-containing protein</fullName>
    </recommendedName>
</protein>
<name>A0ABY7NA10_9MICO</name>
<dbReference type="RefSeq" id="WP_281533645.1">
    <property type="nucleotide sequence ID" value="NZ_CP075584.1"/>
</dbReference>
<proteinExistence type="predicted"/>
<evidence type="ECO:0000313" key="4">
    <source>
        <dbReference type="Proteomes" id="UP001212421"/>
    </source>
</evidence>
<sequence length="179" mass="19313">MESVTGGIQAIQQGDITISGRFDSTGNLRVDPATGTSQHHVRHGDVLLRSRGNSVAAWAVAGPLQETALAVSPLYVLRPTAGVLDPGYLAWMLMRPTAQSHFARESVGSNLKMIRRSAIETLPIELPPLVIQRAIASAALLAAREFELSTRLAILHNDLTALRLDACAPSNHHNDRNLE</sequence>
<keyword evidence="2" id="KW-0238">DNA-binding</keyword>
<dbReference type="Gene3D" id="3.90.220.20">
    <property type="entry name" value="DNA methylase specificity domains"/>
    <property type="match status" value="1"/>
</dbReference>
<accession>A0ABY7NA10</accession>
<keyword evidence="1" id="KW-0680">Restriction system</keyword>
<evidence type="ECO:0000256" key="2">
    <source>
        <dbReference type="ARBA" id="ARBA00023125"/>
    </source>
</evidence>
<evidence type="ECO:0008006" key="5">
    <source>
        <dbReference type="Google" id="ProtNLM"/>
    </source>
</evidence>
<dbReference type="EMBL" id="CP075584">
    <property type="protein sequence ID" value="WBM79134.1"/>
    <property type="molecule type" value="Genomic_DNA"/>
</dbReference>
<dbReference type="SUPFAM" id="SSF116734">
    <property type="entry name" value="DNA methylase specificity domain"/>
    <property type="match status" value="1"/>
</dbReference>
<dbReference type="Proteomes" id="UP001212421">
    <property type="component" value="Chromosome"/>
</dbReference>
<gene>
    <name evidence="3" type="ORF">KIV56_11595</name>
</gene>
<dbReference type="PANTHER" id="PTHR30408">
    <property type="entry name" value="TYPE-1 RESTRICTION ENZYME ECOKI SPECIFICITY PROTEIN"/>
    <property type="match status" value="1"/>
</dbReference>
<reference evidence="3 4" key="1">
    <citation type="submission" date="2021-05" db="EMBL/GenBank/DDBJ databases">
        <authorList>
            <person name="Kumar R."/>
            <person name="Kumar A."/>
            <person name="Mukhia S."/>
        </authorList>
    </citation>
    <scope>NUCLEOTIDE SEQUENCE [LARGE SCALE GENOMIC DNA]</scope>
    <source>
        <strain evidence="3 4">ERMR7:08</strain>
    </source>
</reference>
<dbReference type="InterPro" id="IPR052021">
    <property type="entry name" value="Type-I_RS_S_subunit"/>
</dbReference>
<keyword evidence="4" id="KW-1185">Reference proteome</keyword>
<evidence type="ECO:0000313" key="3">
    <source>
        <dbReference type="EMBL" id="WBM79134.1"/>
    </source>
</evidence>
<evidence type="ECO:0000256" key="1">
    <source>
        <dbReference type="ARBA" id="ARBA00022747"/>
    </source>
</evidence>